<dbReference type="RefSeq" id="WP_131101155.1">
    <property type="nucleotide sequence ID" value="NZ_CP036455.1"/>
</dbReference>
<proteinExistence type="predicted"/>
<feature type="region of interest" description="Disordered" evidence="1">
    <location>
        <begin position="41"/>
        <end position="68"/>
    </location>
</feature>
<accession>A0A4P6Q6E4</accession>
<protein>
    <submittedName>
        <fullName evidence="2">Uncharacterized protein</fullName>
    </submittedName>
</protein>
<dbReference type="KEGG" id="strr:EKD16_22915"/>
<name>A0A4P6Q6E4_9ACTN</name>
<evidence type="ECO:0000256" key="1">
    <source>
        <dbReference type="SAM" id="MobiDB-lite"/>
    </source>
</evidence>
<organism evidence="2 3">
    <name type="scientific">Streptomonospora litoralis</name>
    <dbReference type="NCBI Taxonomy" id="2498135"/>
    <lineage>
        <taxon>Bacteria</taxon>
        <taxon>Bacillati</taxon>
        <taxon>Actinomycetota</taxon>
        <taxon>Actinomycetes</taxon>
        <taxon>Streptosporangiales</taxon>
        <taxon>Nocardiopsidaceae</taxon>
        <taxon>Streptomonospora</taxon>
    </lineage>
</organism>
<reference evidence="2 3" key="1">
    <citation type="submission" date="2019-02" db="EMBL/GenBank/DDBJ databases">
        <authorList>
            <person name="Khodamoradi S."/>
            <person name="Hahnke R.L."/>
            <person name="Kaempfer P."/>
            <person name="Schumann P."/>
            <person name="Rohde M."/>
            <person name="Steinert M."/>
            <person name="Luzhetskyy A."/>
            <person name="Wink J."/>
            <person name="Ruckert C."/>
        </authorList>
    </citation>
    <scope>NUCLEOTIDE SEQUENCE [LARGE SCALE GENOMIC DNA]</scope>
    <source>
        <strain evidence="2 3">M2</strain>
    </source>
</reference>
<feature type="compositionally biased region" description="Basic residues" evidence="1">
    <location>
        <begin position="298"/>
        <end position="309"/>
    </location>
</feature>
<dbReference type="AlphaFoldDB" id="A0A4P6Q6E4"/>
<feature type="compositionally biased region" description="Pro residues" evidence="1">
    <location>
        <begin position="49"/>
        <end position="59"/>
    </location>
</feature>
<evidence type="ECO:0000313" key="2">
    <source>
        <dbReference type="EMBL" id="QBI56336.1"/>
    </source>
</evidence>
<feature type="compositionally biased region" description="Basic and acidic residues" evidence="1">
    <location>
        <begin position="270"/>
        <end position="280"/>
    </location>
</feature>
<gene>
    <name evidence="2" type="ORF">EKD16_22915</name>
</gene>
<evidence type="ECO:0000313" key="3">
    <source>
        <dbReference type="Proteomes" id="UP000292235"/>
    </source>
</evidence>
<sequence length="309" mass="35626">MDHRERFYGDGENPFGMPRGWFSGALLERWRMNVLRVAARSREGRGPRPDPPYEPPPIDPAEDRAETPDLRGMVDYAADRRLWDAVEHLNKGGRGEAAHALRRWERSYRSTAERELFWAHRSQERRRFESFEPLGAPGADKHESAHDPEGTATYLDIADHLWNTDMPAVAEEARRRMAAYRERHLRRRYDAYARLQRLWGTPRYRPFARWRLRRAVLALSADEAADRVRFSLAGLTPPEISTGGGGRPPTRAEVARTATPVLADQVELHLHEKSTGEDARRRRFGGAPSVASADPRRPRFRRGRRNRGR</sequence>
<dbReference type="EMBL" id="CP036455">
    <property type="protein sequence ID" value="QBI56336.1"/>
    <property type="molecule type" value="Genomic_DNA"/>
</dbReference>
<keyword evidence="3" id="KW-1185">Reference proteome</keyword>
<feature type="region of interest" description="Disordered" evidence="1">
    <location>
        <begin position="270"/>
        <end position="309"/>
    </location>
</feature>
<dbReference type="Proteomes" id="UP000292235">
    <property type="component" value="Chromosome"/>
</dbReference>